<evidence type="ECO:0000256" key="6">
    <source>
        <dbReference type="ARBA" id="ARBA00023014"/>
    </source>
</evidence>
<dbReference type="SUPFAM" id="SSF56014">
    <property type="entry name" value="Nitrite and sulphite reductase 4Fe-4S domain-like"/>
    <property type="match status" value="2"/>
</dbReference>
<evidence type="ECO:0000313" key="9">
    <source>
        <dbReference type="EMBL" id="GII49466.1"/>
    </source>
</evidence>
<accession>A0A8J3URV6</accession>
<dbReference type="RefSeq" id="WP_203979039.1">
    <property type="nucleotide sequence ID" value="NZ_BAAAKY010000003.1"/>
</dbReference>
<dbReference type="EMBL" id="BOOQ01000042">
    <property type="protein sequence ID" value="GII49466.1"/>
    <property type="molecule type" value="Genomic_DNA"/>
</dbReference>
<keyword evidence="2" id="KW-0349">Heme</keyword>
<evidence type="ECO:0000256" key="1">
    <source>
        <dbReference type="ARBA" id="ARBA00022485"/>
    </source>
</evidence>
<keyword evidence="6" id="KW-0411">Iron-sulfur</keyword>
<dbReference type="GO" id="GO:0016491">
    <property type="term" value="F:oxidoreductase activity"/>
    <property type="evidence" value="ECO:0007669"/>
    <property type="project" value="UniProtKB-KW"/>
</dbReference>
<dbReference type="InterPro" id="IPR036136">
    <property type="entry name" value="Nit/Sulf_reduc_fer-like_dom_sf"/>
</dbReference>
<evidence type="ECO:0000256" key="7">
    <source>
        <dbReference type="SAM" id="MobiDB-lite"/>
    </source>
</evidence>
<reference evidence="9" key="1">
    <citation type="submission" date="2021-01" db="EMBL/GenBank/DDBJ databases">
        <title>Whole genome shotgun sequence of Planotetraspora silvatica NBRC 100141.</title>
        <authorList>
            <person name="Komaki H."/>
            <person name="Tamura T."/>
        </authorList>
    </citation>
    <scope>NUCLEOTIDE SEQUENCE</scope>
    <source>
        <strain evidence="9">NBRC 100141</strain>
    </source>
</reference>
<evidence type="ECO:0000313" key="10">
    <source>
        <dbReference type="Proteomes" id="UP000644610"/>
    </source>
</evidence>
<protein>
    <submittedName>
        <fullName evidence="9">Precorrin-3B synthase</fullName>
    </submittedName>
</protein>
<dbReference type="InterPro" id="IPR005117">
    <property type="entry name" value="NiRdtase/SiRdtase_haem-b_fer"/>
</dbReference>
<keyword evidence="10" id="KW-1185">Reference proteome</keyword>
<sequence length="496" mass="49968">MAIGDFSGRAHLDACPGALQVHTAADGGLARVRVPGGAVSVAQLRELAACADELGSGVIELTSRANVQVRGLGSAPAFAERMAAAGLLPSDTHERVRNIIASPLSGRSGSTLLDVRPLVAALDLALCARPRMAELSGRFLFALDDGTGDVTGLGADVTLVARSRTAWAVLLAGVEAGTIQVADDSAGVTGDPVGVLVAVADAFLDERAAQGGAAWRLSELEDGPARVAARLHLDSAVVSSPTSDPVRTTAAVREPGLVEQRDGRVALEVVVPLGRLSAAQALLLADAAAATGQVGHVVGHVAGQVAGQVAGRAVVAVDGVGGGDEPPSVRLTPWRTVVVPDLTRAQAAIWTPILTQAGLVADPSSPWVGVSACTGRPGCAKSLADVRADAALGAAEAVHERGLLPVHWAGCERRCGRPRGRVVEVVATGRGYRVELDGDSRTCSDMDEVAAAVAVFSAAKTSAPGTSTPETSAAPVPGSPASSAAASSGPTFRGEK</sequence>
<feature type="compositionally biased region" description="Low complexity" evidence="7">
    <location>
        <begin position="472"/>
        <end position="490"/>
    </location>
</feature>
<keyword evidence="1" id="KW-0004">4Fe-4S</keyword>
<comment type="caution">
    <text evidence="9">The sequence shown here is derived from an EMBL/GenBank/DDBJ whole genome shotgun (WGS) entry which is preliminary data.</text>
</comment>
<evidence type="ECO:0000256" key="3">
    <source>
        <dbReference type="ARBA" id="ARBA00022723"/>
    </source>
</evidence>
<feature type="region of interest" description="Disordered" evidence="7">
    <location>
        <begin position="460"/>
        <end position="496"/>
    </location>
</feature>
<dbReference type="Gene3D" id="3.30.413.10">
    <property type="entry name" value="Sulfite Reductase Hemoprotein, domain 1"/>
    <property type="match status" value="1"/>
</dbReference>
<feature type="domain" description="Nitrite/Sulfite reductase ferredoxin-like" evidence="8">
    <location>
        <begin position="29"/>
        <end position="72"/>
    </location>
</feature>
<keyword evidence="4" id="KW-0560">Oxidoreductase</keyword>
<dbReference type="InterPro" id="IPR051329">
    <property type="entry name" value="NIR_SIR_4Fe-4S"/>
</dbReference>
<dbReference type="AlphaFoldDB" id="A0A8J3URV6"/>
<organism evidence="9 10">
    <name type="scientific">Planotetraspora silvatica</name>
    <dbReference type="NCBI Taxonomy" id="234614"/>
    <lineage>
        <taxon>Bacteria</taxon>
        <taxon>Bacillati</taxon>
        <taxon>Actinomycetota</taxon>
        <taxon>Actinomycetes</taxon>
        <taxon>Streptosporangiales</taxon>
        <taxon>Streptosporangiaceae</taxon>
        <taxon>Planotetraspora</taxon>
    </lineage>
</organism>
<evidence type="ECO:0000259" key="8">
    <source>
        <dbReference type="Pfam" id="PF03460"/>
    </source>
</evidence>
<dbReference type="PANTHER" id="PTHR32439:SF9">
    <property type="entry name" value="BLR3264 PROTEIN"/>
    <property type="match status" value="1"/>
</dbReference>
<name>A0A8J3URV6_9ACTN</name>
<dbReference type="GO" id="GO:0051539">
    <property type="term" value="F:4 iron, 4 sulfur cluster binding"/>
    <property type="evidence" value="ECO:0007669"/>
    <property type="project" value="UniProtKB-KW"/>
</dbReference>
<dbReference type="Gene3D" id="3.90.480.10">
    <property type="entry name" value="Sulfite Reductase Hemoprotein,Domain 2"/>
    <property type="match status" value="1"/>
</dbReference>
<dbReference type="Proteomes" id="UP000644610">
    <property type="component" value="Unassembled WGS sequence"/>
</dbReference>
<dbReference type="PANTHER" id="PTHR32439">
    <property type="entry name" value="FERREDOXIN--NITRITE REDUCTASE, CHLOROPLASTIC"/>
    <property type="match status" value="1"/>
</dbReference>
<evidence type="ECO:0000256" key="4">
    <source>
        <dbReference type="ARBA" id="ARBA00023002"/>
    </source>
</evidence>
<dbReference type="InterPro" id="IPR045854">
    <property type="entry name" value="NO2/SO3_Rdtase_4Fe4S_sf"/>
</dbReference>
<dbReference type="SUPFAM" id="SSF55124">
    <property type="entry name" value="Nitrite/Sulfite reductase N-terminal domain-like"/>
    <property type="match status" value="2"/>
</dbReference>
<evidence type="ECO:0000256" key="5">
    <source>
        <dbReference type="ARBA" id="ARBA00023004"/>
    </source>
</evidence>
<dbReference type="Pfam" id="PF03460">
    <property type="entry name" value="NIR_SIR_ferr"/>
    <property type="match status" value="1"/>
</dbReference>
<keyword evidence="3" id="KW-0479">Metal-binding</keyword>
<proteinExistence type="predicted"/>
<keyword evidence="5" id="KW-0408">Iron</keyword>
<evidence type="ECO:0000256" key="2">
    <source>
        <dbReference type="ARBA" id="ARBA00022617"/>
    </source>
</evidence>
<gene>
    <name evidence="9" type="primary">cobG</name>
    <name evidence="9" type="ORF">Psi02_58900</name>
</gene>
<dbReference type="GO" id="GO:0046872">
    <property type="term" value="F:metal ion binding"/>
    <property type="evidence" value="ECO:0007669"/>
    <property type="project" value="UniProtKB-KW"/>
</dbReference>